<dbReference type="SMART" id="SM00184">
    <property type="entry name" value="RING"/>
    <property type="match status" value="1"/>
</dbReference>
<comment type="caution">
    <text evidence="6">The sequence shown here is derived from an EMBL/GenBank/DDBJ whole genome shotgun (WGS) entry which is preliminary data.</text>
</comment>
<feature type="domain" description="RING-type" evidence="5">
    <location>
        <begin position="8"/>
        <end position="48"/>
    </location>
</feature>
<evidence type="ECO:0000259" key="5">
    <source>
        <dbReference type="PROSITE" id="PS50089"/>
    </source>
</evidence>
<dbReference type="PROSITE" id="PS50089">
    <property type="entry name" value="ZF_RING_2"/>
    <property type="match status" value="1"/>
</dbReference>
<keyword evidence="1 3" id="KW-0479">Metal-binding</keyword>
<keyword evidence="4" id="KW-0472">Membrane</keyword>
<dbReference type="SUPFAM" id="SSF57850">
    <property type="entry name" value="RING/U-box"/>
    <property type="match status" value="1"/>
</dbReference>
<dbReference type="PANTHER" id="PTHR46569">
    <property type="entry name" value="E3 UBIQUITIN-PROTEIN LIGASE TRAIP"/>
    <property type="match status" value="1"/>
</dbReference>
<keyword evidence="7" id="KW-1185">Reference proteome</keyword>
<keyword evidence="1 3" id="KW-0863">Zinc-finger</keyword>
<dbReference type="PANTHER" id="PTHR46569:SF1">
    <property type="entry name" value="E3 UBIQUITIN-PROTEIN LIGASE RFWD3-RELATED"/>
    <property type="match status" value="1"/>
</dbReference>
<dbReference type="Pfam" id="PF13639">
    <property type="entry name" value="zf-RING_2"/>
    <property type="match status" value="1"/>
</dbReference>
<dbReference type="InterPro" id="IPR052639">
    <property type="entry name" value="TRAIP_ubiq-protein_ligase"/>
</dbReference>
<evidence type="ECO:0000313" key="6">
    <source>
        <dbReference type="EMBL" id="MFH4977639.1"/>
    </source>
</evidence>
<protein>
    <recommendedName>
        <fullName evidence="5">RING-type domain-containing protein</fullName>
    </recommendedName>
</protein>
<evidence type="ECO:0000256" key="1">
    <source>
        <dbReference type="ARBA" id="ARBA00022771"/>
    </source>
</evidence>
<feature type="transmembrane region" description="Helical" evidence="4">
    <location>
        <begin position="114"/>
        <end position="130"/>
    </location>
</feature>
<proteinExistence type="predicted"/>
<dbReference type="InterPro" id="IPR001841">
    <property type="entry name" value="Znf_RING"/>
</dbReference>
<keyword evidence="2" id="KW-0862">Zinc</keyword>
<dbReference type="Gene3D" id="3.30.40.10">
    <property type="entry name" value="Zinc/RING finger domain, C3HC4 (zinc finger)"/>
    <property type="match status" value="1"/>
</dbReference>
<reference evidence="6 7" key="1">
    <citation type="submission" date="2024-08" db="EMBL/GenBank/DDBJ databases">
        <title>Gnathostoma spinigerum genome.</title>
        <authorList>
            <person name="Gonzalez-Bertolin B."/>
            <person name="Monzon S."/>
            <person name="Zaballos A."/>
            <person name="Jimenez P."/>
            <person name="Dekumyoy P."/>
            <person name="Varona S."/>
            <person name="Cuesta I."/>
            <person name="Sumanam S."/>
            <person name="Adisakwattana P."/>
            <person name="Gasser R.B."/>
            <person name="Hernandez-Gonzalez A."/>
            <person name="Young N.D."/>
            <person name="Perteguer M.J."/>
        </authorList>
    </citation>
    <scope>NUCLEOTIDE SEQUENCE [LARGE SCALE GENOMIC DNA]</scope>
    <source>
        <strain evidence="6">AL3</strain>
        <tissue evidence="6">Liver</tissue>
    </source>
</reference>
<dbReference type="AlphaFoldDB" id="A0ABD6EC73"/>
<sequence>MFSSAFRCPICAILLTPDKTAALKCGHVFHSFCILRWLELSKSCPLCRRAMSEAEVVTRLYFGESFYDESDRSVIEDDITKKIQSAQVQLRYEERKLRKITKDLEACQQEKNNLLWISAIAGFIILPFFLRRLSDGQ</sequence>
<keyword evidence="4" id="KW-1133">Transmembrane helix</keyword>
<evidence type="ECO:0000256" key="2">
    <source>
        <dbReference type="ARBA" id="ARBA00022833"/>
    </source>
</evidence>
<dbReference type="EMBL" id="JBGFUD010002472">
    <property type="protein sequence ID" value="MFH4977639.1"/>
    <property type="molecule type" value="Genomic_DNA"/>
</dbReference>
<organism evidence="6 7">
    <name type="scientific">Gnathostoma spinigerum</name>
    <dbReference type="NCBI Taxonomy" id="75299"/>
    <lineage>
        <taxon>Eukaryota</taxon>
        <taxon>Metazoa</taxon>
        <taxon>Ecdysozoa</taxon>
        <taxon>Nematoda</taxon>
        <taxon>Chromadorea</taxon>
        <taxon>Rhabditida</taxon>
        <taxon>Spirurina</taxon>
        <taxon>Gnathostomatomorpha</taxon>
        <taxon>Gnathostomatoidea</taxon>
        <taxon>Gnathostomatidae</taxon>
        <taxon>Gnathostoma</taxon>
    </lineage>
</organism>
<keyword evidence="4" id="KW-0812">Transmembrane</keyword>
<dbReference type="GO" id="GO:0008270">
    <property type="term" value="F:zinc ion binding"/>
    <property type="evidence" value="ECO:0007669"/>
    <property type="project" value="UniProtKB-KW"/>
</dbReference>
<evidence type="ECO:0000256" key="4">
    <source>
        <dbReference type="SAM" id="Phobius"/>
    </source>
</evidence>
<evidence type="ECO:0000256" key="3">
    <source>
        <dbReference type="PROSITE-ProRule" id="PRU00175"/>
    </source>
</evidence>
<evidence type="ECO:0000313" key="7">
    <source>
        <dbReference type="Proteomes" id="UP001608902"/>
    </source>
</evidence>
<dbReference type="InterPro" id="IPR013083">
    <property type="entry name" value="Znf_RING/FYVE/PHD"/>
</dbReference>
<gene>
    <name evidence="6" type="ORF">AB6A40_004348</name>
</gene>
<name>A0ABD6EC73_9BILA</name>
<accession>A0ABD6EC73</accession>
<dbReference type="Proteomes" id="UP001608902">
    <property type="component" value="Unassembled WGS sequence"/>
</dbReference>